<feature type="binding site" evidence="11">
    <location>
        <position position="228"/>
    </location>
    <ligand>
        <name>NAD(+)</name>
        <dbReference type="ChEBI" id="CHEBI:57540"/>
    </ligand>
</feature>
<feature type="binding site" evidence="11">
    <location>
        <position position="126"/>
    </location>
    <ligand>
        <name>Zn(2+)</name>
        <dbReference type="ChEBI" id="CHEBI:29105"/>
        <label>2</label>
    </ligand>
</feature>
<feature type="binding site" evidence="11">
    <location>
        <position position="140"/>
    </location>
    <ligand>
        <name>Zn(2+)</name>
        <dbReference type="ChEBI" id="CHEBI:29105"/>
        <label>2</label>
    </ligand>
</feature>
<comment type="function">
    <text evidence="6">Catalyzes the oxidation of 2-deoxy-scyllo-inosamine (DOIA) with NAD(+) or NADP(+), forming 3-amino-2,3-dideoxy-scyllo-inosose (amino-DOI).</text>
</comment>
<evidence type="ECO:0000313" key="13">
    <source>
        <dbReference type="EMBL" id="GGX86681.1"/>
    </source>
</evidence>
<evidence type="ECO:0000313" key="14">
    <source>
        <dbReference type="Proteomes" id="UP000619244"/>
    </source>
</evidence>
<comment type="catalytic activity">
    <reaction evidence="11">
        <text>L-threonine + NAD(+) = (2S)-2-amino-3-oxobutanoate + NADH + H(+)</text>
        <dbReference type="Rhea" id="RHEA:13161"/>
        <dbReference type="ChEBI" id="CHEBI:15378"/>
        <dbReference type="ChEBI" id="CHEBI:57540"/>
        <dbReference type="ChEBI" id="CHEBI:57926"/>
        <dbReference type="ChEBI" id="CHEBI:57945"/>
        <dbReference type="ChEBI" id="CHEBI:78948"/>
        <dbReference type="EC" id="1.1.1.103"/>
    </reaction>
</comment>
<dbReference type="SUPFAM" id="SSF51735">
    <property type="entry name" value="NAD(P)-binding Rossmann-fold domains"/>
    <property type="match status" value="1"/>
</dbReference>
<keyword evidence="14" id="KW-1185">Reference proteome</keyword>
<comment type="function">
    <text evidence="11">Catalyzes the NAD(+)-dependent oxidation of L-threonine to 2-amino-3-ketobutyrate.</text>
</comment>
<evidence type="ECO:0000256" key="7">
    <source>
        <dbReference type="ARBA" id="ARBA00037908"/>
    </source>
</evidence>
<dbReference type="GO" id="GO:0008743">
    <property type="term" value="F:L-threonine 3-dehydrogenase activity"/>
    <property type="evidence" value="ECO:0007669"/>
    <property type="project" value="UniProtKB-UniRule"/>
</dbReference>
<accession>A0A918NPT9</accession>
<feature type="active site" description="Charge relay system" evidence="11">
    <location>
        <position position="76"/>
    </location>
</feature>
<dbReference type="InterPro" id="IPR050129">
    <property type="entry name" value="Zn_alcohol_dh"/>
</dbReference>
<feature type="binding site" evidence="11">
    <location>
        <begin position="319"/>
        <end position="320"/>
    </location>
    <ligand>
        <name>NAD(+)</name>
        <dbReference type="ChEBI" id="CHEBI:57540"/>
    </ligand>
</feature>
<evidence type="ECO:0000256" key="11">
    <source>
        <dbReference type="HAMAP-Rule" id="MF_00627"/>
    </source>
</evidence>
<evidence type="ECO:0000256" key="8">
    <source>
        <dbReference type="ARBA" id="ARBA00038004"/>
    </source>
</evidence>
<evidence type="ECO:0000256" key="4">
    <source>
        <dbReference type="ARBA" id="ARBA00023002"/>
    </source>
</evidence>
<dbReference type="PANTHER" id="PTHR43401:SF2">
    <property type="entry name" value="L-THREONINE 3-DEHYDROGENASE"/>
    <property type="match status" value="1"/>
</dbReference>
<protein>
    <recommendedName>
        <fullName evidence="11">L-threonine 3-dehydrogenase</fullName>
        <shortName evidence="11">TDH</shortName>
        <ecNumber evidence="11">1.1.1.103</ecNumber>
    </recommendedName>
</protein>
<evidence type="ECO:0000256" key="6">
    <source>
        <dbReference type="ARBA" id="ARBA00037678"/>
    </source>
</evidence>
<dbReference type="InterPro" id="IPR013149">
    <property type="entry name" value="ADH-like_C"/>
</dbReference>
<dbReference type="InterPro" id="IPR004627">
    <property type="entry name" value="L-Threonine_3-DHase"/>
</dbReference>
<comment type="caution">
    <text evidence="13">The sequence shown here is derived from an EMBL/GenBank/DDBJ whole genome shotgun (WGS) entry which is preliminary data.</text>
</comment>
<feature type="binding site" evidence="11">
    <location>
        <position position="96"/>
    </location>
    <ligand>
        <name>Zn(2+)</name>
        <dbReference type="ChEBI" id="CHEBI:29105"/>
        <label>1</label>
        <note>catalytic</note>
    </ligand>
</feature>
<dbReference type="InterPro" id="IPR020843">
    <property type="entry name" value="ER"/>
</dbReference>
<dbReference type="Pfam" id="PF00107">
    <property type="entry name" value="ADH_zinc_N"/>
    <property type="match status" value="1"/>
</dbReference>
<sequence>MAYGRLLDDPTHLPGTGSFGVPGVRGPHIRSRRVKALVKEKAGPGLRLTDVPEPAVGPADVLIKVLRTGICGTDLHIHRWDGWAQQAVSAPLVVGHEFVGEVVEVGRDVTGPAVGDLVSGEGHLVCGTCRNCLAGRRHLCRATVGLGVGRDGAFAEYVALPATNVWVHRVPVDLDIAAIFDPFGNAVHTALSFPLVGEDVLITGAGPIGLMAAAVARHAGARHVMVTDVSEERLELARKVGADLALDVSGATVADGQRALGLREGFDVGLEMSGRPEALRDMIANMTHGGRIAMLGLPSEEFPVDWSRIVTSMITIKGIYGREMFETWYAMSVLLEGGLDLAPVVTGRYDHRDFEAAFADAASGRSGKIVLDWSA</sequence>
<dbReference type="GO" id="GO:0006567">
    <property type="term" value="P:L-threonine catabolic process"/>
    <property type="evidence" value="ECO:0007669"/>
    <property type="project" value="UniProtKB-UniRule"/>
</dbReference>
<comment type="similarity">
    <text evidence="8">Belongs to the zinc-containing alcohol dehydrogenase family. DOIA dehydrogenase subfamily.</text>
</comment>
<keyword evidence="1 11" id="KW-0963">Cytoplasm</keyword>
<evidence type="ECO:0000256" key="10">
    <source>
        <dbReference type="ARBA" id="ARBA00049085"/>
    </source>
</evidence>
<comment type="pathway">
    <text evidence="7">Metabolic intermediate biosynthesis; 2-deoxystreptamine biosynthesis; 2-deoxystreptamine from D-glucose 6-phosphate: step 3/4.</text>
</comment>
<organism evidence="13 14">
    <name type="scientific">Streptomyces minutiscleroticus</name>
    <dbReference type="NCBI Taxonomy" id="68238"/>
    <lineage>
        <taxon>Bacteria</taxon>
        <taxon>Bacillati</taxon>
        <taxon>Actinomycetota</taxon>
        <taxon>Actinomycetes</taxon>
        <taxon>Kitasatosporales</taxon>
        <taxon>Streptomycetaceae</taxon>
        <taxon>Streptomyces</taxon>
    </lineage>
</organism>
<dbReference type="GO" id="GO:0008270">
    <property type="term" value="F:zinc ion binding"/>
    <property type="evidence" value="ECO:0007669"/>
    <property type="project" value="UniProtKB-UniRule"/>
</dbReference>
<feature type="binding site" evidence="11">
    <location>
        <position position="208"/>
    </location>
    <ligand>
        <name>NAD(+)</name>
        <dbReference type="ChEBI" id="CHEBI:57540"/>
    </ligand>
</feature>
<feature type="domain" description="Enoyl reductase (ER)" evidence="12">
    <location>
        <begin position="43"/>
        <end position="371"/>
    </location>
</feature>
<dbReference type="SUPFAM" id="SSF50129">
    <property type="entry name" value="GroES-like"/>
    <property type="match status" value="1"/>
</dbReference>
<evidence type="ECO:0000256" key="1">
    <source>
        <dbReference type="ARBA" id="ARBA00022490"/>
    </source>
</evidence>
<dbReference type="Pfam" id="PF08240">
    <property type="entry name" value="ADH_N"/>
    <property type="match status" value="1"/>
</dbReference>
<dbReference type="Gene3D" id="3.90.180.10">
    <property type="entry name" value="Medium-chain alcohol dehydrogenases, catalytic domain"/>
    <property type="match status" value="1"/>
</dbReference>
<keyword evidence="2 11" id="KW-0479">Metal-binding</keyword>
<dbReference type="EMBL" id="BMVU01000024">
    <property type="protein sequence ID" value="GGX86681.1"/>
    <property type="molecule type" value="Genomic_DNA"/>
</dbReference>
<comment type="catalytic activity">
    <reaction evidence="10">
        <text>2-deoxy-scyllo-inosamine + NADP(+) = 3-amino-2,3-dideoxy-scyllo-inosose + NADPH + H(+)</text>
        <dbReference type="Rhea" id="RHEA:33879"/>
        <dbReference type="ChEBI" id="CHEBI:15378"/>
        <dbReference type="ChEBI" id="CHEBI:57783"/>
        <dbReference type="ChEBI" id="CHEBI:58349"/>
        <dbReference type="ChEBI" id="CHEBI:65002"/>
        <dbReference type="ChEBI" id="CHEBI:65003"/>
        <dbReference type="EC" id="1.1.1.329"/>
    </reaction>
</comment>
<dbReference type="InterPro" id="IPR011032">
    <property type="entry name" value="GroES-like_sf"/>
</dbReference>
<dbReference type="InterPro" id="IPR013154">
    <property type="entry name" value="ADH-like_N"/>
</dbReference>
<evidence type="ECO:0000256" key="2">
    <source>
        <dbReference type="ARBA" id="ARBA00022723"/>
    </source>
</evidence>
<feature type="site" description="Important for catalytic activity for the proton relay mechanism but does not participate directly in the coordination of zinc atom" evidence="11">
    <location>
        <position position="181"/>
    </location>
</feature>
<dbReference type="Proteomes" id="UP000619244">
    <property type="component" value="Unassembled WGS sequence"/>
</dbReference>
<gene>
    <name evidence="11 13" type="primary">tdh</name>
    <name evidence="13" type="ORF">GCM10010358_45910</name>
</gene>
<proteinExistence type="inferred from homology"/>
<evidence type="ECO:0000256" key="3">
    <source>
        <dbReference type="ARBA" id="ARBA00022833"/>
    </source>
</evidence>
<feature type="binding site" evidence="11">
    <location>
        <position position="97"/>
    </location>
    <ligand>
        <name>Zn(2+)</name>
        <dbReference type="ChEBI" id="CHEBI:29105"/>
        <label>1</label>
        <note>catalytic</note>
    </ligand>
</feature>
<feature type="binding site" evidence="11">
    <location>
        <begin position="295"/>
        <end position="297"/>
    </location>
    <ligand>
        <name>NAD(+)</name>
        <dbReference type="ChEBI" id="CHEBI:57540"/>
    </ligand>
</feature>
<dbReference type="PROSITE" id="PS00059">
    <property type="entry name" value="ADH_ZINC"/>
    <property type="match status" value="1"/>
</dbReference>
<evidence type="ECO:0000259" key="12">
    <source>
        <dbReference type="SMART" id="SM00829"/>
    </source>
</evidence>
<comment type="cofactor">
    <cofactor evidence="11">
        <name>Zn(2+)</name>
        <dbReference type="ChEBI" id="CHEBI:29105"/>
    </cofactor>
    <text evidence="11">Binds 2 Zn(2+) ions per subunit.</text>
</comment>
<reference evidence="13" key="2">
    <citation type="submission" date="2020-09" db="EMBL/GenBank/DDBJ databases">
        <authorList>
            <person name="Sun Q."/>
            <person name="Ohkuma M."/>
        </authorList>
    </citation>
    <scope>NUCLEOTIDE SEQUENCE</scope>
    <source>
        <strain evidence="13">JCM 4790</strain>
    </source>
</reference>
<dbReference type="InterPro" id="IPR002328">
    <property type="entry name" value="ADH_Zn_CS"/>
</dbReference>
<feature type="binding site" evidence="11">
    <location>
        <position position="129"/>
    </location>
    <ligand>
        <name>Zn(2+)</name>
        <dbReference type="ChEBI" id="CHEBI:29105"/>
        <label>2</label>
    </ligand>
</feature>
<keyword evidence="4 11" id="KW-0560">Oxidoreductase</keyword>
<dbReference type="SMART" id="SM00829">
    <property type="entry name" value="PKS_ER"/>
    <property type="match status" value="1"/>
</dbReference>
<dbReference type="GO" id="GO:0005737">
    <property type="term" value="C:cytoplasm"/>
    <property type="evidence" value="ECO:0007669"/>
    <property type="project" value="UniProtKB-SubCell"/>
</dbReference>
<feature type="binding site" evidence="11">
    <location>
        <position position="233"/>
    </location>
    <ligand>
        <name>NAD(+)</name>
        <dbReference type="ChEBI" id="CHEBI:57540"/>
    </ligand>
</feature>
<dbReference type="HAMAP" id="MF_00627">
    <property type="entry name" value="Thr_dehydrog"/>
    <property type="match status" value="1"/>
</dbReference>
<comment type="catalytic activity">
    <reaction evidence="9">
        <text>2-deoxy-scyllo-inosamine + NAD(+) = 3-amino-2,3-dideoxy-scyllo-inosose + NADH + H(+)</text>
        <dbReference type="Rhea" id="RHEA:33883"/>
        <dbReference type="ChEBI" id="CHEBI:15378"/>
        <dbReference type="ChEBI" id="CHEBI:57540"/>
        <dbReference type="ChEBI" id="CHEBI:57945"/>
        <dbReference type="ChEBI" id="CHEBI:65002"/>
        <dbReference type="ChEBI" id="CHEBI:65003"/>
        <dbReference type="EC" id="1.1.1.329"/>
    </reaction>
</comment>
<name>A0A918NPT9_9ACTN</name>
<comment type="pathway">
    <text evidence="11">Amino-acid degradation; L-threonine degradation via oxydo-reductase pathway; glycine from L-threonine: step 1/2.</text>
</comment>
<dbReference type="Gene3D" id="3.40.50.720">
    <property type="entry name" value="NAD(P)-binding Rossmann-like Domain"/>
    <property type="match status" value="1"/>
</dbReference>
<dbReference type="EC" id="1.1.1.103" evidence="11"/>
<dbReference type="InterPro" id="IPR036291">
    <property type="entry name" value="NAD(P)-bd_dom_sf"/>
</dbReference>
<reference evidence="13" key="1">
    <citation type="journal article" date="2014" name="Int. J. Syst. Evol. Microbiol.">
        <title>Complete genome sequence of Corynebacterium casei LMG S-19264T (=DSM 44701T), isolated from a smear-ripened cheese.</title>
        <authorList>
            <consortium name="US DOE Joint Genome Institute (JGI-PGF)"/>
            <person name="Walter F."/>
            <person name="Albersmeier A."/>
            <person name="Kalinowski J."/>
            <person name="Ruckert C."/>
        </authorList>
    </citation>
    <scope>NUCLEOTIDE SEQUENCE</scope>
    <source>
        <strain evidence="13">JCM 4790</strain>
    </source>
</reference>
<keyword evidence="5 11" id="KW-0520">NAD</keyword>
<feature type="binding site" evidence="11">
    <location>
        <position position="132"/>
    </location>
    <ligand>
        <name>Zn(2+)</name>
        <dbReference type="ChEBI" id="CHEBI:29105"/>
        <label>2</label>
    </ligand>
</feature>
<dbReference type="PANTHER" id="PTHR43401">
    <property type="entry name" value="L-THREONINE 3-DEHYDROGENASE"/>
    <property type="match status" value="1"/>
</dbReference>
<evidence type="ECO:0000256" key="9">
    <source>
        <dbReference type="ARBA" id="ARBA00048685"/>
    </source>
</evidence>
<comment type="subcellular location">
    <subcellularLocation>
        <location evidence="11">Cytoplasm</location>
    </subcellularLocation>
</comment>
<dbReference type="AlphaFoldDB" id="A0A918NPT9"/>
<evidence type="ECO:0000256" key="5">
    <source>
        <dbReference type="ARBA" id="ARBA00023027"/>
    </source>
</evidence>
<dbReference type="NCBIfam" id="NF003808">
    <property type="entry name" value="PRK05396.1"/>
    <property type="match status" value="1"/>
</dbReference>
<feature type="binding site" evidence="11">
    <location>
        <position position="71"/>
    </location>
    <ligand>
        <name>Zn(2+)</name>
        <dbReference type="ChEBI" id="CHEBI:29105"/>
        <label>1</label>
        <note>catalytic</note>
    </ligand>
</feature>
<keyword evidence="3 11" id="KW-0862">Zinc</keyword>
<comment type="subunit">
    <text evidence="11">Homotetramer.</text>
</comment>
<feature type="active site" description="Charge relay system" evidence="11">
    <location>
        <position position="73"/>
    </location>
</feature>